<dbReference type="EMBL" id="CP003274">
    <property type="protein sequence ID" value="AFL79349.1"/>
    <property type="molecule type" value="Genomic_DNA"/>
</dbReference>
<feature type="signal peptide" evidence="1">
    <location>
        <begin position="1"/>
        <end position="20"/>
    </location>
</feature>
<proteinExistence type="predicted"/>
<dbReference type="eggNOG" id="ENOG5033PPE">
    <property type="taxonomic scope" value="Bacteria"/>
</dbReference>
<protein>
    <submittedName>
        <fullName evidence="2">Uncharacterized protein</fullName>
    </submittedName>
</protein>
<evidence type="ECO:0000313" key="2">
    <source>
        <dbReference type="EMBL" id="AFL79349.1"/>
    </source>
</evidence>
<dbReference type="KEGG" id="afd:Alfi_3108"/>
<keyword evidence="1" id="KW-0732">Signal</keyword>
<dbReference type="HOGENOM" id="CLU_1056243_0_0_10"/>
<dbReference type="Proteomes" id="UP000006052">
    <property type="component" value="Chromosome"/>
</dbReference>
<sequence>MKTKKSGILILFLCIFCVVGCDNDEKKGREVTDYKEYILTVASRKVPGVLTSDGHNYLTDVYAVKKELSDEWIPFGNIEGFDFEEKYECKIKISETSYLDYGMGEPAWTEYERLEVISKEKKDSEEMPLHFIPKWYYENRPLPQYRYAIESENKELIEEVLKANPILPLDYHYLLYRDEDNHPKGIAIKDDDDLFGPSIIKSTNRNPEEMPESYKLLPPEEQVQGFMEWTFSDESGNATDYPSFDVFVAHSSRSRSVGPAPDLVCLYKDLTEHYKNQYPDAGVKTVVVSFTIDI</sequence>
<name>I3YQT1_ALIFI</name>
<accession>I3YQT1</accession>
<organism evidence="2 3">
    <name type="scientific">Alistipes finegoldii (strain DSM 17242 / JCM 16770 / CCUG 46020 / CIP 107999 / KCTC 15236 / AHN 2437)</name>
    <dbReference type="NCBI Taxonomy" id="679935"/>
    <lineage>
        <taxon>Bacteria</taxon>
        <taxon>Pseudomonadati</taxon>
        <taxon>Bacteroidota</taxon>
        <taxon>Bacteroidia</taxon>
        <taxon>Bacteroidales</taxon>
        <taxon>Rikenellaceae</taxon>
        <taxon>Alistipes</taxon>
    </lineage>
</organism>
<dbReference type="RefSeq" id="WP_009598944.1">
    <property type="nucleotide sequence ID" value="NC_018011.1"/>
</dbReference>
<dbReference type="PATRIC" id="fig|679935.3.peg.3034"/>
<feature type="chain" id="PRO_5003683410" evidence="1">
    <location>
        <begin position="21"/>
        <end position="294"/>
    </location>
</feature>
<evidence type="ECO:0000313" key="3">
    <source>
        <dbReference type="Proteomes" id="UP000006052"/>
    </source>
</evidence>
<reference evidence="3" key="1">
    <citation type="journal article" date="2013" name="Stand. Genomic Sci.">
        <title>Complete genome sequence of the bile-resistant pigment-producing anaerobe Alistipes finegoldii type strain (AHN2437(T)).</title>
        <authorList>
            <person name="Mavromatis K."/>
            <person name="Stackebrandt E."/>
            <person name="Munk C."/>
            <person name="Lapidus A."/>
            <person name="Nolan M."/>
            <person name="Lucas S."/>
            <person name="Hammon N."/>
            <person name="Deshpande S."/>
            <person name="Cheng J.F."/>
            <person name="Tapia R."/>
            <person name="Goodwin L.A."/>
            <person name="Pitluck S."/>
            <person name="Liolios K."/>
            <person name="Pagani I."/>
            <person name="Ivanova N."/>
            <person name="Mikhailova N."/>
            <person name="Huntemann M."/>
            <person name="Pati A."/>
            <person name="Chen A."/>
            <person name="Palaniappan K."/>
            <person name="Land M."/>
            <person name="Hauser L."/>
            <person name="Rohde M."/>
            <person name="Gronow S."/>
            <person name="Goker M."/>
            <person name="Detter J.C."/>
            <person name="Bristow J."/>
            <person name="Eisen J.A."/>
            <person name="Markowitz V."/>
            <person name="Hugenholtz P."/>
            <person name="Kyrpides N.C."/>
            <person name="Klenk H.P."/>
            <person name="Woyke T."/>
        </authorList>
    </citation>
    <scope>NUCLEOTIDE SEQUENCE</scope>
    <source>
        <strain evidence="3">DSM 17242 / JCM 16770 / AHN 2437 / CCUG 46020 / CIP 107999</strain>
    </source>
</reference>
<dbReference type="AlphaFoldDB" id="I3YQT1"/>
<evidence type="ECO:0000256" key="1">
    <source>
        <dbReference type="SAM" id="SignalP"/>
    </source>
</evidence>
<gene>
    <name evidence="2" type="ordered locus">Alfi_3108</name>
</gene>